<dbReference type="EMBL" id="CP116423">
    <property type="protein sequence ID" value="WCE69202.1"/>
    <property type="molecule type" value="Genomic_DNA"/>
</dbReference>
<organism evidence="1 2">
    <name type="scientific">Sulfitobacter faviae</name>
    <dbReference type="NCBI Taxonomy" id="1775881"/>
    <lineage>
        <taxon>Bacteria</taxon>
        <taxon>Pseudomonadati</taxon>
        <taxon>Pseudomonadota</taxon>
        <taxon>Alphaproteobacteria</taxon>
        <taxon>Rhodobacterales</taxon>
        <taxon>Roseobacteraceae</taxon>
        <taxon>Sulfitobacter</taxon>
    </lineage>
</organism>
<dbReference type="GO" id="GO:0016788">
    <property type="term" value="F:hydrolase activity, acting on ester bonds"/>
    <property type="evidence" value="ECO:0007669"/>
    <property type="project" value="UniProtKB-ARBA"/>
</dbReference>
<dbReference type="Gene3D" id="3.40.50.1110">
    <property type="entry name" value="SGNH hydrolase"/>
    <property type="match status" value="1"/>
</dbReference>
<gene>
    <name evidence="1" type="ORF">PL336_10345</name>
</gene>
<dbReference type="AlphaFoldDB" id="A0AAX3LL06"/>
<accession>A0AAX3LL06</accession>
<evidence type="ECO:0000313" key="1">
    <source>
        <dbReference type="EMBL" id="WCE69202.1"/>
    </source>
</evidence>
<name>A0AAX3LL06_9RHOB</name>
<dbReference type="RefSeq" id="WP_271687508.1">
    <property type="nucleotide sequence ID" value="NZ_CP116423.1"/>
</dbReference>
<reference evidence="1" key="1">
    <citation type="submission" date="2023-01" db="EMBL/GenBank/DDBJ databases">
        <title>Comparative genomic analysis of cold water coral derived Sulfitobacter faviae: insights into their metabolism and habitat adaptation.</title>
        <authorList>
            <person name="Guo Y."/>
            <person name="Lin S."/>
            <person name="Huang Z."/>
            <person name="Tang K."/>
            <person name="Wang X."/>
        </authorList>
    </citation>
    <scope>NUCLEOTIDE SEQUENCE</scope>
    <source>
        <strain evidence="1">SCSIO W_1865</strain>
    </source>
</reference>
<dbReference type="Proteomes" id="UP001210770">
    <property type="component" value="Chromosome"/>
</dbReference>
<proteinExistence type="predicted"/>
<dbReference type="SUPFAM" id="SSF52266">
    <property type="entry name" value="SGNH hydrolase"/>
    <property type="match status" value="1"/>
</dbReference>
<sequence length="429" mass="48411">MKIVILGTSNSVLGQKGFVRALRQRHEVINLSTGRVGVAFHLNRIIEHYEMIESADLLIIDHYINDVSRFGAHLGDQYISDLNVLFDCLRCMNTHVINLLFPFIAKEHMDLRFHEVAVEGMRNRNLSFVDLHEIGLKRQHFRDEVHLTIGASYLMGMILAREIARLENVPKPSGGAIHENPFKRYSISELIPNTPCLNHRNRLMSFDYLPLTSDLHLPFHPEESLYGVGYFTPKDHEANQGISIGADNIGLDSLPSNYFHENIETTTKGSVKLRPVLGEDIKLESAMGRGILKGKFEPPYLVDLTTRRHDIVFAGTPSRGINLEIDMSGFLDALDYGVPTFLQPSLADLVRDQALREETKDAAKAYALMQLAATLRPDGPLIKQKLKEYADQISQNPNHRTSHGLPSEVRPNLAMKAYGRVINLFRTTN</sequence>
<evidence type="ECO:0000313" key="2">
    <source>
        <dbReference type="Proteomes" id="UP001210770"/>
    </source>
</evidence>
<dbReference type="InterPro" id="IPR036514">
    <property type="entry name" value="SGNH_hydro_sf"/>
</dbReference>
<protein>
    <submittedName>
        <fullName evidence="1">Uncharacterized protein</fullName>
    </submittedName>
</protein>